<evidence type="ECO:0000313" key="4">
    <source>
        <dbReference type="Proteomes" id="UP000024533"/>
    </source>
</evidence>
<protein>
    <submittedName>
        <fullName evidence="3">Uncharacterized protein</fullName>
    </submittedName>
</protein>
<accession>A0A059JE72</accession>
<dbReference type="OMA" id="MPNEPEN"/>
<feature type="signal peptide" evidence="2">
    <location>
        <begin position="1"/>
        <end position="19"/>
    </location>
</feature>
<comment type="caution">
    <text evidence="3">The sequence shown here is derived from an EMBL/GenBank/DDBJ whole genome shotgun (WGS) entry which is preliminary data.</text>
</comment>
<proteinExistence type="predicted"/>
<name>A0A059JE72_TRIIM</name>
<organism evidence="3 4">
    <name type="scientific">Trichophyton interdigitale (strain MR816)</name>
    <dbReference type="NCBI Taxonomy" id="1215338"/>
    <lineage>
        <taxon>Eukaryota</taxon>
        <taxon>Fungi</taxon>
        <taxon>Dikarya</taxon>
        <taxon>Ascomycota</taxon>
        <taxon>Pezizomycotina</taxon>
        <taxon>Eurotiomycetes</taxon>
        <taxon>Eurotiomycetidae</taxon>
        <taxon>Onygenales</taxon>
        <taxon>Arthrodermataceae</taxon>
        <taxon>Trichophyton</taxon>
    </lineage>
</organism>
<sequence length="93" mass="9316">MKFSAVTGAVFLLASMVAAMPNEPENSVQDAAAKVAEPVKHLAEGHPVLEKRKKGSSGGSHSGGSRNSTENAAASIVVSNAVIAAALGATIFV</sequence>
<dbReference type="AlphaFoldDB" id="A0A059JE72"/>
<evidence type="ECO:0000256" key="1">
    <source>
        <dbReference type="SAM" id="MobiDB-lite"/>
    </source>
</evidence>
<dbReference type="OrthoDB" id="4174138at2759"/>
<evidence type="ECO:0000256" key="2">
    <source>
        <dbReference type="SAM" id="SignalP"/>
    </source>
</evidence>
<keyword evidence="4" id="KW-1185">Reference proteome</keyword>
<dbReference type="HOGENOM" id="CLU_2401251_0_0_1"/>
<dbReference type="Proteomes" id="UP000024533">
    <property type="component" value="Unassembled WGS sequence"/>
</dbReference>
<feature type="region of interest" description="Disordered" evidence="1">
    <location>
        <begin position="43"/>
        <end position="70"/>
    </location>
</feature>
<dbReference type="EMBL" id="AOKY01000160">
    <property type="protein sequence ID" value="KDB26099.1"/>
    <property type="molecule type" value="Genomic_DNA"/>
</dbReference>
<evidence type="ECO:0000313" key="3">
    <source>
        <dbReference type="EMBL" id="KDB26099.1"/>
    </source>
</evidence>
<reference evidence="3 4" key="1">
    <citation type="submission" date="2014-02" db="EMBL/GenBank/DDBJ databases">
        <title>The Genome Sequence of Trichophyton interdigitale MR816.</title>
        <authorList>
            <consortium name="The Broad Institute Genomics Platform"/>
            <person name="Cuomo C.A."/>
            <person name="White T.C."/>
            <person name="Graser Y."/>
            <person name="Martinez-Rossi N."/>
            <person name="Heitman J."/>
            <person name="Young S.K."/>
            <person name="Zeng Q."/>
            <person name="Gargeya S."/>
            <person name="Abouelleil A."/>
            <person name="Alvarado L."/>
            <person name="Chapman S.B."/>
            <person name="Gainer-Dewar J."/>
            <person name="Goldberg J."/>
            <person name="Griggs A."/>
            <person name="Gujja S."/>
            <person name="Hansen M."/>
            <person name="Howarth C."/>
            <person name="Imamovic A."/>
            <person name="Larimer J."/>
            <person name="Martinez D."/>
            <person name="Murphy C."/>
            <person name="Pearson M.D."/>
            <person name="Persinoti G."/>
            <person name="Poon T."/>
            <person name="Priest M."/>
            <person name="Roberts A.D."/>
            <person name="Saif S."/>
            <person name="Shea T.D."/>
            <person name="Sykes S.N."/>
            <person name="Wortman J."/>
            <person name="Nusbaum C."/>
            <person name="Birren B."/>
        </authorList>
    </citation>
    <scope>NUCLEOTIDE SEQUENCE [LARGE SCALE GENOMIC DNA]</scope>
    <source>
        <strain evidence="3 4">MR816</strain>
    </source>
</reference>
<gene>
    <name evidence="3" type="ORF">H109_02106</name>
</gene>
<keyword evidence="2" id="KW-0732">Signal</keyword>
<feature type="chain" id="PRO_5001579442" evidence="2">
    <location>
        <begin position="20"/>
        <end position="93"/>
    </location>
</feature>